<reference evidence="1" key="1">
    <citation type="submission" date="2017-08" db="EMBL/GenBank/DDBJ databases">
        <authorList>
            <person name="Imhoff J.F."/>
            <person name="Rahn T."/>
            <person name="Kuenzel S."/>
            <person name="Neulinger S.C."/>
        </authorList>
    </citation>
    <scope>NUCLEOTIDE SEQUENCE</scope>
    <source>
        <strain evidence="1">DSM 9154</strain>
    </source>
</reference>
<sequence length="147" mass="15882">MLGRLLKRVRGGPPAEAAPDPAAESRRDFVERFRAAVQEVAASDILTQLSAGYGVKSAVSAFQARYGGVDGFLAQPLDARRGYLDELAEDKRQMTENGQVEAVGHGLFKTALTLLATDSPDRALFRECLEILALLSPKATELIPRQA</sequence>
<keyword evidence="2" id="KW-1185">Reference proteome</keyword>
<reference evidence="1" key="2">
    <citation type="journal article" date="2020" name="Microorganisms">
        <title>Osmotic Adaptation and Compatible Solute Biosynthesis of Phototrophic Bacteria as Revealed from Genome Analyses.</title>
        <authorList>
            <person name="Imhoff J.F."/>
            <person name="Rahn T."/>
            <person name="Kunzel S."/>
            <person name="Keller A."/>
            <person name="Neulinger S.C."/>
        </authorList>
    </citation>
    <scope>NUCLEOTIDE SEQUENCE</scope>
    <source>
        <strain evidence="1">DSM 9154</strain>
    </source>
</reference>
<dbReference type="EMBL" id="NRRE01000017">
    <property type="protein sequence ID" value="MBK1696428.1"/>
    <property type="molecule type" value="Genomic_DNA"/>
</dbReference>
<evidence type="ECO:0000313" key="1">
    <source>
        <dbReference type="EMBL" id="MBK1696428.1"/>
    </source>
</evidence>
<dbReference type="AlphaFoldDB" id="A0A934QG87"/>
<comment type="caution">
    <text evidence="1">The sequence shown here is derived from an EMBL/GenBank/DDBJ whole genome shotgun (WGS) entry which is preliminary data.</text>
</comment>
<protein>
    <submittedName>
        <fullName evidence="1">Uncharacterized protein</fullName>
    </submittedName>
</protein>
<accession>A0A934QG87</accession>
<evidence type="ECO:0000313" key="2">
    <source>
        <dbReference type="Proteomes" id="UP000778970"/>
    </source>
</evidence>
<name>A0A934QG87_9PROT</name>
<dbReference type="RefSeq" id="WP_027289305.1">
    <property type="nucleotide sequence ID" value="NZ_NRRE01000017.1"/>
</dbReference>
<organism evidence="1 2">
    <name type="scientific">Rhodovibrio salinarum</name>
    <dbReference type="NCBI Taxonomy" id="1087"/>
    <lineage>
        <taxon>Bacteria</taxon>
        <taxon>Pseudomonadati</taxon>
        <taxon>Pseudomonadota</taxon>
        <taxon>Alphaproteobacteria</taxon>
        <taxon>Rhodospirillales</taxon>
        <taxon>Rhodovibrionaceae</taxon>
        <taxon>Rhodovibrio</taxon>
    </lineage>
</organism>
<dbReference type="Proteomes" id="UP000778970">
    <property type="component" value="Unassembled WGS sequence"/>
</dbReference>
<proteinExistence type="predicted"/>
<gene>
    <name evidence="1" type="ORF">CKO21_04125</name>
</gene>